<dbReference type="SUPFAM" id="SSF52540">
    <property type="entry name" value="P-loop containing nucleoside triphosphate hydrolases"/>
    <property type="match status" value="1"/>
</dbReference>
<reference evidence="2" key="2">
    <citation type="journal article" date="2007" name="Science">
        <title>Draft genome sequence of the sexually transmitted pathogen Trichomonas vaginalis.</title>
        <authorList>
            <person name="Carlton J.M."/>
            <person name="Hirt R.P."/>
            <person name="Silva J.C."/>
            <person name="Delcher A.L."/>
            <person name="Schatz M."/>
            <person name="Zhao Q."/>
            <person name="Wortman J.R."/>
            <person name="Bidwell S.L."/>
            <person name="Alsmark U.C.M."/>
            <person name="Besteiro S."/>
            <person name="Sicheritz-Ponten T."/>
            <person name="Noel C.J."/>
            <person name="Dacks J.B."/>
            <person name="Foster P.G."/>
            <person name="Simillion C."/>
            <person name="Van de Peer Y."/>
            <person name="Miranda-Saavedra D."/>
            <person name="Barton G.J."/>
            <person name="Westrop G.D."/>
            <person name="Mueller S."/>
            <person name="Dessi D."/>
            <person name="Fiori P.L."/>
            <person name="Ren Q."/>
            <person name="Paulsen I."/>
            <person name="Zhang H."/>
            <person name="Bastida-Corcuera F.D."/>
            <person name="Simoes-Barbosa A."/>
            <person name="Brown M.T."/>
            <person name="Hayes R.D."/>
            <person name="Mukherjee M."/>
            <person name="Okumura C.Y."/>
            <person name="Schneider R."/>
            <person name="Smith A.J."/>
            <person name="Vanacova S."/>
            <person name="Villalvazo M."/>
            <person name="Haas B.J."/>
            <person name="Pertea M."/>
            <person name="Feldblyum T.V."/>
            <person name="Utterback T.R."/>
            <person name="Shu C.L."/>
            <person name="Osoegawa K."/>
            <person name="de Jong P.J."/>
            <person name="Hrdy I."/>
            <person name="Horvathova L."/>
            <person name="Zubacova Z."/>
            <person name="Dolezal P."/>
            <person name="Malik S.B."/>
            <person name="Logsdon J.M. Jr."/>
            <person name="Henze K."/>
            <person name="Gupta A."/>
            <person name="Wang C.C."/>
            <person name="Dunne R.L."/>
            <person name="Upcroft J.A."/>
            <person name="Upcroft P."/>
            <person name="White O."/>
            <person name="Salzberg S.L."/>
            <person name="Tang P."/>
            <person name="Chiu C.-H."/>
            <person name="Lee Y.-S."/>
            <person name="Embley T.M."/>
            <person name="Coombs G.H."/>
            <person name="Mottram J.C."/>
            <person name="Tachezy J."/>
            <person name="Fraser-Liggett C.M."/>
            <person name="Johnson P.J."/>
        </authorList>
    </citation>
    <scope>NUCLEOTIDE SEQUENCE [LARGE SCALE GENOMIC DNA]</scope>
    <source>
        <strain evidence="2">G3</strain>
    </source>
</reference>
<reference evidence="2" key="1">
    <citation type="submission" date="2006-10" db="EMBL/GenBank/DDBJ databases">
        <authorList>
            <person name="Amadeo P."/>
            <person name="Zhao Q."/>
            <person name="Wortman J."/>
            <person name="Fraser-Liggett C."/>
            <person name="Carlton J."/>
        </authorList>
    </citation>
    <scope>NUCLEOTIDE SEQUENCE</scope>
    <source>
        <strain evidence="2">G3</strain>
    </source>
</reference>
<dbReference type="RefSeq" id="XP_001299604.1">
    <property type="nucleotide sequence ID" value="XM_001299603.1"/>
</dbReference>
<evidence type="ECO:0000313" key="2">
    <source>
        <dbReference type="EMBL" id="EAX86674.1"/>
    </source>
</evidence>
<dbReference type="Proteomes" id="UP000001542">
    <property type="component" value="Unassembled WGS sequence"/>
</dbReference>
<dbReference type="SMART" id="SM00176">
    <property type="entry name" value="RAN"/>
    <property type="match status" value="1"/>
</dbReference>
<dbReference type="AlphaFoldDB" id="A2G845"/>
<dbReference type="PROSITE" id="PS51420">
    <property type="entry name" value="RHO"/>
    <property type="match status" value="1"/>
</dbReference>
<accession>A2G845</accession>
<dbReference type="PROSITE" id="PS51419">
    <property type="entry name" value="RAB"/>
    <property type="match status" value="1"/>
</dbReference>
<dbReference type="GO" id="GO:0005525">
    <property type="term" value="F:GTP binding"/>
    <property type="evidence" value="ECO:0000318"/>
    <property type="project" value="GO_Central"/>
</dbReference>
<dbReference type="OMA" id="GGHHYIF"/>
<dbReference type="InterPro" id="IPR050209">
    <property type="entry name" value="Rab_GTPases_membrane_traffic"/>
</dbReference>
<dbReference type="GO" id="GO:0016192">
    <property type="term" value="P:vesicle-mediated transport"/>
    <property type="evidence" value="ECO:0000318"/>
    <property type="project" value="GO_Central"/>
</dbReference>
<dbReference type="KEGG" id="tva:4744322"/>
<dbReference type="Pfam" id="PF00071">
    <property type="entry name" value="Ras"/>
    <property type="match status" value="1"/>
</dbReference>
<dbReference type="CDD" id="cd00154">
    <property type="entry name" value="Rab"/>
    <property type="match status" value="1"/>
</dbReference>
<dbReference type="InterPro" id="IPR001806">
    <property type="entry name" value="Small_GTPase"/>
</dbReference>
<gene>
    <name evidence="2" type="ORF">TVAG_527180</name>
</gene>
<dbReference type="eggNOG" id="KOG0098">
    <property type="taxonomic scope" value="Eukaryota"/>
</dbReference>
<sequence>MSTPAYIFKFIIVGNSAVGKSCMLLRFDEDRFQPIHDVTVGVTFSIKMVSIEGQDVKVQVWDTAGQEIFRSITRSYYRDSACAIIVYDITDQSSFAKVEDWIRDVRNLAPPDCLLALVGNKLDLAAQRAVQTSEGQELAEKHNLLFFETSAATGENVQELFNECVTNVYTKAKGNNSSAAVRKVSIENENQKPQKTSCC</sequence>
<dbReference type="SMART" id="SM00173">
    <property type="entry name" value="RAS"/>
    <property type="match status" value="1"/>
</dbReference>
<evidence type="ECO:0000256" key="1">
    <source>
        <dbReference type="ARBA" id="ARBA00006270"/>
    </source>
</evidence>
<name>A2G845_TRIV3</name>
<dbReference type="PROSITE" id="PS51421">
    <property type="entry name" value="RAS"/>
    <property type="match status" value="1"/>
</dbReference>
<dbReference type="VEuPathDB" id="TrichDB:TVAGG3_0805940"/>
<dbReference type="InterPro" id="IPR027417">
    <property type="entry name" value="P-loop_NTPase"/>
</dbReference>
<dbReference type="InterPro" id="IPR005225">
    <property type="entry name" value="Small_GTP-bd"/>
</dbReference>
<dbReference type="InParanoid" id="A2G845"/>
<dbReference type="FunFam" id="3.40.50.300:FF:002139">
    <property type="entry name" value="GTP-binding protein YPT10"/>
    <property type="match status" value="1"/>
</dbReference>
<comment type="similarity">
    <text evidence="1">Belongs to the small GTPase superfamily. Rab family.</text>
</comment>
<proteinExistence type="inferred from homology"/>
<dbReference type="GO" id="GO:0005794">
    <property type="term" value="C:Golgi apparatus"/>
    <property type="evidence" value="ECO:0000318"/>
    <property type="project" value="GO_Central"/>
</dbReference>
<dbReference type="EMBL" id="DS114595">
    <property type="protein sequence ID" value="EAX86674.1"/>
    <property type="molecule type" value="Genomic_DNA"/>
</dbReference>
<dbReference type="Gene3D" id="3.40.50.300">
    <property type="entry name" value="P-loop containing nucleotide triphosphate hydrolases"/>
    <property type="match status" value="1"/>
</dbReference>
<dbReference type="NCBIfam" id="TIGR00231">
    <property type="entry name" value="small_GTP"/>
    <property type="match status" value="1"/>
</dbReference>
<dbReference type="GO" id="GO:0003924">
    <property type="term" value="F:GTPase activity"/>
    <property type="evidence" value="ECO:0000318"/>
    <property type="project" value="GO_Central"/>
</dbReference>
<keyword evidence="3" id="KW-1185">Reference proteome</keyword>
<organism evidence="2 3">
    <name type="scientific">Trichomonas vaginalis (strain ATCC PRA-98 / G3)</name>
    <dbReference type="NCBI Taxonomy" id="412133"/>
    <lineage>
        <taxon>Eukaryota</taxon>
        <taxon>Metamonada</taxon>
        <taxon>Parabasalia</taxon>
        <taxon>Trichomonadida</taxon>
        <taxon>Trichomonadidae</taxon>
        <taxon>Trichomonas</taxon>
    </lineage>
</organism>
<dbReference type="OrthoDB" id="9989112at2759"/>
<dbReference type="SMART" id="SM00174">
    <property type="entry name" value="RHO"/>
    <property type="match status" value="1"/>
</dbReference>
<evidence type="ECO:0000313" key="3">
    <source>
        <dbReference type="Proteomes" id="UP000001542"/>
    </source>
</evidence>
<dbReference type="SMR" id="A2G845"/>
<dbReference type="STRING" id="5722.A2G845"/>
<protein>
    <submittedName>
        <fullName evidence="2">Small GTP-binding protein, putative</fullName>
    </submittedName>
</protein>
<dbReference type="VEuPathDB" id="TrichDB:TVAG_527180"/>
<dbReference type="PANTHER" id="PTHR47979">
    <property type="entry name" value="DRAB11-RELATED"/>
    <property type="match status" value="1"/>
</dbReference>
<dbReference type="SMART" id="SM00175">
    <property type="entry name" value="RAB"/>
    <property type="match status" value="1"/>
</dbReference>
<dbReference type="PRINTS" id="PR00449">
    <property type="entry name" value="RASTRNSFRMNG"/>
</dbReference>